<evidence type="ECO:0008006" key="4">
    <source>
        <dbReference type="Google" id="ProtNLM"/>
    </source>
</evidence>
<gene>
    <name evidence="2" type="ORF">SCULI_v1c08910</name>
</gene>
<organism evidence="2 3">
    <name type="scientific">Spiroplasma culicicola AES-1</name>
    <dbReference type="NCBI Taxonomy" id="1276246"/>
    <lineage>
        <taxon>Bacteria</taxon>
        <taxon>Bacillati</taxon>
        <taxon>Mycoplasmatota</taxon>
        <taxon>Mollicutes</taxon>
        <taxon>Entomoplasmatales</taxon>
        <taxon>Spiroplasmataceae</taxon>
        <taxon>Spiroplasma</taxon>
    </lineage>
</organism>
<name>W6A8F2_9MOLU</name>
<evidence type="ECO:0000313" key="2">
    <source>
        <dbReference type="EMBL" id="AHI53231.1"/>
    </source>
</evidence>
<proteinExistence type="predicted"/>
<keyword evidence="3" id="KW-1185">Reference proteome</keyword>
<keyword evidence="1" id="KW-0812">Transmembrane</keyword>
<sequence length="131" mass="14970">MLLYNQNDLKKGTNTMYNMNLLASDGLQTTQTVLIIILLVLAILLTLYSIITLRKVGVAAKKVDYFFEDLTYKSEMLNATVDTVARVSNYIDIFDAFAKRNVKSWVKVATKNKDIVYKMVEKLRDFANSED</sequence>
<reference evidence="2 3" key="1">
    <citation type="journal article" date="2014" name="Genome Biol. Evol.">
        <title>Molecular evolution of the substrate utilization strategies and putative virulence factors in mosquito-associated Spiroplasma species.</title>
        <authorList>
            <person name="Chang T.H."/>
            <person name="Lo W.S."/>
            <person name="Ku C."/>
            <person name="Chen L.L."/>
            <person name="Kuo C.H."/>
        </authorList>
    </citation>
    <scope>NUCLEOTIDE SEQUENCE [LARGE SCALE GENOMIC DNA]</scope>
    <source>
        <strain evidence="2">AES-1</strain>
    </source>
</reference>
<dbReference type="EMBL" id="CP006681">
    <property type="protein sequence ID" value="AHI53231.1"/>
    <property type="molecule type" value="Genomic_DNA"/>
</dbReference>
<keyword evidence="1" id="KW-0472">Membrane</keyword>
<evidence type="ECO:0000313" key="3">
    <source>
        <dbReference type="Proteomes" id="UP000019267"/>
    </source>
</evidence>
<dbReference type="PATRIC" id="fig|1276246.3.peg.886"/>
<dbReference type="STRING" id="1276246.SCULI_v1c08910"/>
<dbReference type="HOGENOM" id="CLU_2095341_0_0_14"/>
<dbReference type="AlphaFoldDB" id="W6A8F2"/>
<keyword evidence="1" id="KW-1133">Transmembrane helix</keyword>
<evidence type="ECO:0000256" key="1">
    <source>
        <dbReference type="SAM" id="Phobius"/>
    </source>
</evidence>
<protein>
    <recommendedName>
        <fullName evidence="4">Transmembrane protein</fullName>
    </recommendedName>
</protein>
<dbReference type="eggNOG" id="ENOG5033M0B">
    <property type="taxonomic scope" value="Bacteria"/>
</dbReference>
<accession>W6A8F2</accession>
<dbReference type="KEGG" id="scq:SCULI_v1c08910"/>
<dbReference type="Proteomes" id="UP000019267">
    <property type="component" value="Chromosome"/>
</dbReference>
<feature type="transmembrane region" description="Helical" evidence="1">
    <location>
        <begin position="32"/>
        <end position="53"/>
    </location>
</feature>